<dbReference type="Proteomes" id="UP001271007">
    <property type="component" value="Unassembled WGS sequence"/>
</dbReference>
<evidence type="ECO:0000256" key="1">
    <source>
        <dbReference type="ARBA" id="ARBA00023002"/>
    </source>
</evidence>
<proteinExistence type="inferred from homology"/>
<dbReference type="PANTHER" id="PTHR10366:SF562">
    <property type="entry name" value="ALDEHYDE REDUCTASE II (AFU_ORTHOLOGUE AFUA_1G11360)"/>
    <property type="match status" value="1"/>
</dbReference>
<keyword evidence="5" id="KW-1185">Reference proteome</keyword>
<dbReference type="SUPFAM" id="SSF51735">
    <property type="entry name" value="NAD(P)-binding Rossmann-fold domains"/>
    <property type="match status" value="1"/>
</dbReference>
<sequence>MAQIALPKGSLILVTGSTGFIGANVVYEALEAGYKVRGTSRSKESAAKLEDRLNHNPNYSTAIVPDVQREGAWDEAVKDCDAIIHMATDTSFESDPNIVVTATEEGVRNILRSSVKANVKRFVLTSSSSAVLFPEPNKDIDVGQNDWNQAALETAWAPPPYTADRAFPVYAASKVAGEKALWHLSKKTCLPLRVETLLNGSVPPFPPQYHIDVIDCARIHLVAAALDNTVENERIFAFARPFSFTEMIKDLKELRPKVEKTVAQPPKEEGNDLSKVPNELGAELLKKWYDQKSYKTMRQSIEEALASLKI</sequence>
<dbReference type="InterPro" id="IPR050425">
    <property type="entry name" value="NAD(P)_dehydrat-like"/>
</dbReference>
<dbReference type="Pfam" id="PF01370">
    <property type="entry name" value="Epimerase"/>
    <property type="match status" value="1"/>
</dbReference>
<protein>
    <recommendedName>
        <fullName evidence="3">NAD-dependent epimerase/dehydratase domain-containing protein</fullName>
    </recommendedName>
</protein>
<evidence type="ECO:0000313" key="5">
    <source>
        <dbReference type="Proteomes" id="UP001271007"/>
    </source>
</evidence>
<keyword evidence="1" id="KW-0560">Oxidoreductase</keyword>
<dbReference type="InterPro" id="IPR001509">
    <property type="entry name" value="Epimerase_deHydtase"/>
</dbReference>
<evidence type="ECO:0000256" key="2">
    <source>
        <dbReference type="ARBA" id="ARBA00023445"/>
    </source>
</evidence>
<comment type="similarity">
    <text evidence="2">Belongs to the NAD(P)-dependent epimerase/dehydratase family. Dihydroflavonol-4-reductase subfamily.</text>
</comment>
<gene>
    <name evidence="4" type="ORF">LTR09_007066</name>
</gene>
<dbReference type="Gene3D" id="3.40.50.720">
    <property type="entry name" value="NAD(P)-binding Rossmann-like Domain"/>
    <property type="match status" value="1"/>
</dbReference>
<evidence type="ECO:0000259" key="3">
    <source>
        <dbReference type="Pfam" id="PF01370"/>
    </source>
</evidence>
<dbReference type="PANTHER" id="PTHR10366">
    <property type="entry name" value="NAD DEPENDENT EPIMERASE/DEHYDRATASE"/>
    <property type="match status" value="1"/>
</dbReference>
<dbReference type="EMBL" id="JAWDJX010000024">
    <property type="protein sequence ID" value="KAK3051766.1"/>
    <property type="molecule type" value="Genomic_DNA"/>
</dbReference>
<dbReference type="GO" id="GO:0016616">
    <property type="term" value="F:oxidoreductase activity, acting on the CH-OH group of donors, NAD or NADP as acceptor"/>
    <property type="evidence" value="ECO:0007669"/>
    <property type="project" value="TreeGrafter"/>
</dbReference>
<feature type="domain" description="NAD-dependent epimerase/dehydratase" evidence="3">
    <location>
        <begin position="12"/>
        <end position="187"/>
    </location>
</feature>
<organism evidence="4 5">
    <name type="scientific">Extremus antarcticus</name>
    <dbReference type="NCBI Taxonomy" id="702011"/>
    <lineage>
        <taxon>Eukaryota</taxon>
        <taxon>Fungi</taxon>
        <taxon>Dikarya</taxon>
        <taxon>Ascomycota</taxon>
        <taxon>Pezizomycotina</taxon>
        <taxon>Dothideomycetes</taxon>
        <taxon>Dothideomycetidae</taxon>
        <taxon>Mycosphaerellales</taxon>
        <taxon>Extremaceae</taxon>
        <taxon>Extremus</taxon>
    </lineage>
</organism>
<accession>A0AAJ0G826</accession>
<reference evidence="4" key="1">
    <citation type="submission" date="2023-04" db="EMBL/GenBank/DDBJ databases">
        <title>Black Yeasts Isolated from many extreme environments.</title>
        <authorList>
            <person name="Coleine C."/>
            <person name="Stajich J.E."/>
            <person name="Selbmann L."/>
        </authorList>
    </citation>
    <scope>NUCLEOTIDE SEQUENCE</scope>
    <source>
        <strain evidence="4">CCFEE 5312</strain>
    </source>
</reference>
<dbReference type="AlphaFoldDB" id="A0AAJ0G826"/>
<evidence type="ECO:0000313" key="4">
    <source>
        <dbReference type="EMBL" id="KAK3051766.1"/>
    </source>
</evidence>
<dbReference type="InterPro" id="IPR036291">
    <property type="entry name" value="NAD(P)-bd_dom_sf"/>
</dbReference>
<comment type="caution">
    <text evidence="4">The sequence shown here is derived from an EMBL/GenBank/DDBJ whole genome shotgun (WGS) entry which is preliminary data.</text>
</comment>
<name>A0AAJ0G826_9PEZI</name>